<reference evidence="15 16" key="1">
    <citation type="submission" date="2015-10" db="EMBL/GenBank/DDBJ databases">
        <authorList>
            <person name="Gilbert D.G."/>
        </authorList>
    </citation>
    <scope>NUCLEOTIDE SEQUENCE [LARGE SCALE GENOMIC DNA]</scope>
    <source>
        <strain evidence="15">COMA1</strain>
    </source>
</reference>
<dbReference type="PANTHER" id="PTHR45339:SF1">
    <property type="entry name" value="HYBRID SIGNAL TRANSDUCTION HISTIDINE KINASE J"/>
    <property type="match status" value="1"/>
</dbReference>
<evidence type="ECO:0000256" key="5">
    <source>
        <dbReference type="ARBA" id="ARBA00022741"/>
    </source>
</evidence>
<evidence type="ECO:0000256" key="7">
    <source>
        <dbReference type="ARBA" id="ARBA00022840"/>
    </source>
</evidence>
<dbReference type="PROSITE" id="PS50110">
    <property type="entry name" value="RESPONSE_REGULATORY"/>
    <property type="match status" value="2"/>
</dbReference>
<name>A0A0S4LNC0_9BACT</name>
<dbReference type="SMART" id="SM00448">
    <property type="entry name" value="REC"/>
    <property type="match status" value="2"/>
</dbReference>
<dbReference type="CDD" id="cd17546">
    <property type="entry name" value="REC_hyHK_CKI1_RcsC-like"/>
    <property type="match status" value="2"/>
</dbReference>
<dbReference type="CDD" id="cd16922">
    <property type="entry name" value="HATPase_EvgS-ArcB-TorS-like"/>
    <property type="match status" value="1"/>
</dbReference>
<keyword evidence="7" id="KW-0067">ATP-binding</keyword>
<dbReference type="SUPFAM" id="SSF55874">
    <property type="entry name" value="ATPase domain of HSP90 chaperone/DNA topoisomerase II/histidine kinase"/>
    <property type="match status" value="1"/>
</dbReference>
<dbReference type="InterPro" id="IPR004358">
    <property type="entry name" value="Sig_transdc_His_kin-like_C"/>
</dbReference>
<evidence type="ECO:0000256" key="10">
    <source>
        <dbReference type="ARBA" id="ARBA00068150"/>
    </source>
</evidence>
<dbReference type="SMART" id="SM00387">
    <property type="entry name" value="HATPase_c"/>
    <property type="match status" value="1"/>
</dbReference>
<dbReference type="Pfam" id="PF01590">
    <property type="entry name" value="GAF"/>
    <property type="match status" value="1"/>
</dbReference>
<evidence type="ECO:0000259" key="14">
    <source>
        <dbReference type="PROSITE" id="PS50110"/>
    </source>
</evidence>
<dbReference type="InterPro" id="IPR011006">
    <property type="entry name" value="CheY-like_superfamily"/>
</dbReference>
<evidence type="ECO:0000256" key="1">
    <source>
        <dbReference type="ARBA" id="ARBA00000085"/>
    </source>
</evidence>
<evidence type="ECO:0000256" key="2">
    <source>
        <dbReference type="ARBA" id="ARBA00012438"/>
    </source>
</evidence>
<evidence type="ECO:0000256" key="11">
    <source>
        <dbReference type="PROSITE-ProRule" id="PRU00169"/>
    </source>
</evidence>
<dbReference type="PROSITE" id="PS50109">
    <property type="entry name" value="HIS_KIN"/>
    <property type="match status" value="1"/>
</dbReference>
<keyword evidence="5" id="KW-0547">Nucleotide-binding</keyword>
<dbReference type="SUPFAM" id="SSF55781">
    <property type="entry name" value="GAF domain-like"/>
    <property type="match status" value="1"/>
</dbReference>
<keyword evidence="4 15" id="KW-0808">Transferase</keyword>
<dbReference type="InterPro" id="IPR029016">
    <property type="entry name" value="GAF-like_dom_sf"/>
</dbReference>
<dbReference type="Gene3D" id="3.30.565.10">
    <property type="entry name" value="Histidine kinase-like ATPase, C-terminal domain"/>
    <property type="match status" value="1"/>
</dbReference>
<dbReference type="AlphaFoldDB" id="A0A0S4LNC0"/>
<feature type="region of interest" description="Disordered" evidence="12">
    <location>
        <begin position="1"/>
        <end position="48"/>
    </location>
</feature>
<dbReference type="InterPro" id="IPR003594">
    <property type="entry name" value="HATPase_dom"/>
</dbReference>
<dbReference type="InterPro" id="IPR036097">
    <property type="entry name" value="HisK_dim/P_sf"/>
</dbReference>
<accession>A0A0S4LNC0</accession>
<dbReference type="EC" id="2.7.13.3" evidence="2"/>
<dbReference type="SMART" id="SM00388">
    <property type="entry name" value="HisKA"/>
    <property type="match status" value="1"/>
</dbReference>
<dbReference type="Pfam" id="PF00072">
    <property type="entry name" value="Response_reg"/>
    <property type="match status" value="2"/>
</dbReference>
<feature type="domain" description="Histidine kinase" evidence="13">
    <location>
        <begin position="249"/>
        <end position="470"/>
    </location>
</feature>
<dbReference type="InterPro" id="IPR001789">
    <property type="entry name" value="Sig_transdc_resp-reg_receiver"/>
</dbReference>
<keyword evidence="3 11" id="KW-0597">Phosphoprotein</keyword>
<evidence type="ECO:0000256" key="3">
    <source>
        <dbReference type="ARBA" id="ARBA00022553"/>
    </source>
</evidence>
<evidence type="ECO:0000313" key="15">
    <source>
        <dbReference type="EMBL" id="CUS37435.1"/>
    </source>
</evidence>
<dbReference type="InterPro" id="IPR005467">
    <property type="entry name" value="His_kinase_dom"/>
</dbReference>
<feature type="compositionally biased region" description="Polar residues" evidence="12">
    <location>
        <begin position="23"/>
        <end position="48"/>
    </location>
</feature>
<dbReference type="SMART" id="SM00065">
    <property type="entry name" value="GAF"/>
    <property type="match status" value="1"/>
</dbReference>
<dbReference type="Pfam" id="PF00512">
    <property type="entry name" value="HisKA"/>
    <property type="match status" value="1"/>
</dbReference>
<evidence type="ECO:0000256" key="4">
    <source>
        <dbReference type="ARBA" id="ARBA00022679"/>
    </source>
</evidence>
<keyword evidence="16" id="KW-1185">Reference proteome</keyword>
<organism evidence="15 16">
    <name type="scientific">Candidatus Nitrospira nitrosa</name>
    <dbReference type="NCBI Taxonomy" id="1742972"/>
    <lineage>
        <taxon>Bacteria</taxon>
        <taxon>Pseudomonadati</taxon>
        <taxon>Nitrospirota</taxon>
        <taxon>Nitrospiria</taxon>
        <taxon>Nitrospirales</taxon>
        <taxon>Nitrospiraceae</taxon>
        <taxon>Nitrospira</taxon>
    </lineage>
</organism>
<comment type="catalytic activity">
    <reaction evidence="1">
        <text>ATP + protein L-histidine = ADP + protein N-phospho-L-histidine.</text>
        <dbReference type="EC" id="2.7.13.3"/>
    </reaction>
</comment>
<keyword evidence="6 15" id="KW-0418">Kinase</keyword>
<dbReference type="CDD" id="cd00082">
    <property type="entry name" value="HisKA"/>
    <property type="match status" value="1"/>
</dbReference>
<feature type="domain" description="Response regulatory" evidence="14">
    <location>
        <begin position="638"/>
        <end position="757"/>
    </location>
</feature>
<dbReference type="Gene3D" id="3.30.450.40">
    <property type="match status" value="1"/>
</dbReference>
<dbReference type="EMBL" id="CZQA01000010">
    <property type="protein sequence ID" value="CUS37435.1"/>
    <property type="molecule type" value="Genomic_DNA"/>
</dbReference>
<dbReference type="SUPFAM" id="SSF52172">
    <property type="entry name" value="CheY-like"/>
    <property type="match status" value="2"/>
</dbReference>
<protein>
    <recommendedName>
        <fullName evidence="10">Sensory/regulatory protein RpfC</fullName>
        <ecNumber evidence="2">2.7.13.3</ecNumber>
    </recommendedName>
</protein>
<feature type="modified residue" description="4-aspartylphosphate" evidence="11">
    <location>
        <position position="687"/>
    </location>
</feature>
<comment type="subunit">
    <text evidence="9">At low DSF concentrations, interacts with RpfF.</text>
</comment>
<dbReference type="FunFam" id="3.30.565.10:FF:000010">
    <property type="entry name" value="Sensor histidine kinase RcsC"/>
    <property type="match status" value="1"/>
</dbReference>
<dbReference type="GO" id="GO:0005524">
    <property type="term" value="F:ATP binding"/>
    <property type="evidence" value="ECO:0007669"/>
    <property type="project" value="UniProtKB-KW"/>
</dbReference>
<feature type="modified residue" description="4-aspartylphosphate" evidence="11">
    <location>
        <position position="543"/>
    </location>
</feature>
<feature type="domain" description="Response regulatory" evidence="14">
    <location>
        <begin position="489"/>
        <end position="610"/>
    </location>
</feature>
<dbReference type="InterPro" id="IPR036890">
    <property type="entry name" value="HATPase_C_sf"/>
</dbReference>
<evidence type="ECO:0000256" key="9">
    <source>
        <dbReference type="ARBA" id="ARBA00064003"/>
    </source>
</evidence>
<dbReference type="Gene3D" id="1.10.287.130">
    <property type="match status" value="1"/>
</dbReference>
<gene>
    <name evidence="15" type="ORF">COMA1_40053</name>
</gene>
<dbReference type="PANTHER" id="PTHR45339">
    <property type="entry name" value="HYBRID SIGNAL TRANSDUCTION HISTIDINE KINASE J"/>
    <property type="match status" value="1"/>
</dbReference>
<proteinExistence type="predicted"/>
<dbReference type="InterPro" id="IPR003018">
    <property type="entry name" value="GAF"/>
</dbReference>
<dbReference type="SUPFAM" id="SSF47384">
    <property type="entry name" value="Homodimeric domain of signal transducing histidine kinase"/>
    <property type="match status" value="1"/>
</dbReference>
<evidence type="ECO:0000259" key="13">
    <source>
        <dbReference type="PROSITE" id="PS50109"/>
    </source>
</evidence>
<keyword evidence="8" id="KW-0902">Two-component regulatory system</keyword>
<dbReference type="Proteomes" id="UP000199032">
    <property type="component" value="Unassembled WGS sequence"/>
</dbReference>
<evidence type="ECO:0000256" key="12">
    <source>
        <dbReference type="SAM" id="MobiDB-lite"/>
    </source>
</evidence>
<dbReference type="InterPro" id="IPR003661">
    <property type="entry name" value="HisK_dim/P_dom"/>
</dbReference>
<evidence type="ECO:0000256" key="8">
    <source>
        <dbReference type="ARBA" id="ARBA00023012"/>
    </source>
</evidence>
<dbReference type="FunFam" id="1.10.287.130:FF:000002">
    <property type="entry name" value="Two-component osmosensing histidine kinase"/>
    <property type="match status" value="1"/>
</dbReference>
<dbReference type="GO" id="GO:0000155">
    <property type="term" value="F:phosphorelay sensor kinase activity"/>
    <property type="evidence" value="ECO:0007669"/>
    <property type="project" value="InterPro"/>
</dbReference>
<dbReference type="OrthoDB" id="3170569at2"/>
<dbReference type="PRINTS" id="PR00344">
    <property type="entry name" value="BCTRLSENSOR"/>
</dbReference>
<evidence type="ECO:0000256" key="6">
    <source>
        <dbReference type="ARBA" id="ARBA00022777"/>
    </source>
</evidence>
<dbReference type="STRING" id="1742972.COMA1_40053"/>
<dbReference type="Gene3D" id="3.40.50.2300">
    <property type="match status" value="2"/>
</dbReference>
<sequence>MSRHPRVASSKRVLRSTKPPRPTQTTSKHAIASRRSTNPSSSQPIPKRNTTAVLKQYQDTFQKLAQSEALSSGDLVQAFRAISYTCSKLLRVKRTSTWLLSEDQSELIFLDLSDPKQGHSNPGLILKYSDCPAYLRSLRRERRAIAIELASQDPRTRDLAQVYFARFKIQSTLSAPIRRKGKLVGVLCAESVGKPRQWSQQDVYLCCMLATLATLALEATERHHAEQVLRVAKEVAEVANRAKSEFLASMSHEIRTPMNAIIGMADLLWETPLTPDQRKYLRIFRRAGGTLLNLINDILDLSKVEAGHLELETIDFDLNEVLDKAIDILALRANEKGLELTAHIDRQVPCYLLGDPTRLTQIVMNLIGNAIKFTETGNVEVRIINDPDRTTAGAIRISVTDTGIGIPADKLTAIFESFTQAQASTTRQYGGTGLGLAITKRLVEQMQGRIWAESTLGEGSTFHCSLRLQVQPQPLIQNTAPRIDLTGVKIFVVDDHPTNRQILRETLRTWGAQVTDASSGKAALARLLGTREHRQEYDLMLLDCRMPEMNGFQVVEQLNQSSDRKDLTVVMMTSNHWADDIARTYDLGLGGYLVKPIRRTDLLQSISIALSRKKGISPPTTPPETMKTSSSASTRPFQVLLVEDSPDNQLLIRAYLKKTDYLLDVADHGGIAVEKFKTTHYDLILMDIQMPVMDGYTATMAIRTWERDHDLPSTPIIALTALALREEGIRILEAGCNTHVTKPVKKSTLLEILHVYKEHAIS</sequence>
<evidence type="ECO:0000313" key="16">
    <source>
        <dbReference type="Proteomes" id="UP000199032"/>
    </source>
</evidence>
<dbReference type="Pfam" id="PF02518">
    <property type="entry name" value="HATPase_c"/>
    <property type="match status" value="1"/>
</dbReference>